<reference evidence="2" key="1">
    <citation type="submission" date="2017-05" db="EMBL/GenBank/DDBJ databases">
        <authorList>
            <person name="Rodrigo-Torres L."/>
            <person name="Arahal R. D."/>
            <person name="Lucena T."/>
        </authorList>
    </citation>
    <scope>NUCLEOTIDE SEQUENCE [LARGE SCALE GENOMIC DNA]</scope>
    <source>
        <strain evidence="2">CECT 8868</strain>
    </source>
</reference>
<proteinExistence type="predicted"/>
<dbReference type="AlphaFoldDB" id="A0A238JRL5"/>
<evidence type="ECO:0000313" key="2">
    <source>
        <dbReference type="Proteomes" id="UP000203464"/>
    </source>
</evidence>
<evidence type="ECO:0000313" key="1">
    <source>
        <dbReference type="EMBL" id="SMX33328.1"/>
    </source>
</evidence>
<sequence length="68" mass="7355">MDLSNFLSGKNGGDFPVGLIFKGFSVWISIPLHIGANACSTRISCNFAFSIMDLRPFSCPKSPITTLD</sequence>
<keyword evidence="2" id="KW-1185">Reference proteome</keyword>
<dbReference type="EMBL" id="FXYD01000001">
    <property type="protein sequence ID" value="SMX33328.1"/>
    <property type="molecule type" value="Genomic_DNA"/>
</dbReference>
<accession>A0A238JRL5</accession>
<organism evidence="1 2">
    <name type="scientific">Octadecabacter ascidiaceicola</name>
    <dbReference type="NCBI Taxonomy" id="1655543"/>
    <lineage>
        <taxon>Bacteria</taxon>
        <taxon>Pseudomonadati</taxon>
        <taxon>Pseudomonadota</taxon>
        <taxon>Alphaproteobacteria</taxon>
        <taxon>Rhodobacterales</taxon>
        <taxon>Roseobacteraceae</taxon>
        <taxon>Octadecabacter</taxon>
    </lineage>
</organism>
<gene>
    <name evidence="1" type="ORF">OCA8868_00931</name>
</gene>
<protein>
    <submittedName>
        <fullName evidence="1">Uncharacterized protein</fullName>
    </submittedName>
</protein>
<name>A0A238JRL5_9RHOB</name>
<dbReference type="Proteomes" id="UP000203464">
    <property type="component" value="Unassembled WGS sequence"/>
</dbReference>